<proteinExistence type="inferred from homology"/>
<dbReference type="NCBIfam" id="NF003793">
    <property type="entry name" value="PRK05382.1"/>
    <property type="match status" value="1"/>
</dbReference>
<keyword evidence="5 7" id="KW-0057">Aromatic amino acid biosynthesis</keyword>
<dbReference type="OrthoDB" id="9771806at2"/>
<keyword evidence="6 7" id="KW-0456">Lyase</keyword>
<evidence type="ECO:0000256" key="1">
    <source>
        <dbReference type="ARBA" id="ARBA00005044"/>
    </source>
</evidence>
<evidence type="ECO:0000256" key="7">
    <source>
        <dbReference type="HAMAP-Rule" id="MF_00300"/>
    </source>
</evidence>
<keyword evidence="4 7" id="KW-0028">Amino-acid biosynthesis</keyword>
<dbReference type="PANTHER" id="PTHR21085">
    <property type="entry name" value="CHORISMATE SYNTHASE"/>
    <property type="match status" value="1"/>
</dbReference>
<protein>
    <recommendedName>
        <fullName evidence="3 7">Chorismate synthase</fullName>
        <shortName evidence="7">CS</shortName>
        <ecNumber evidence="3 7">4.2.3.5</ecNumber>
    </recommendedName>
    <alternativeName>
        <fullName evidence="7">5-enolpyruvylshikimate-3-phosphate phospholyase</fullName>
    </alternativeName>
</protein>
<dbReference type="PIRSF" id="PIRSF001456">
    <property type="entry name" value="Chorismate_synth"/>
    <property type="match status" value="1"/>
</dbReference>
<dbReference type="GO" id="GO:0009423">
    <property type="term" value="P:chorismate biosynthetic process"/>
    <property type="evidence" value="ECO:0007669"/>
    <property type="project" value="UniProtKB-UniRule"/>
</dbReference>
<dbReference type="UniPathway" id="UPA00053">
    <property type="reaction ID" value="UER00090"/>
</dbReference>
<dbReference type="CDD" id="cd07304">
    <property type="entry name" value="Chorismate_synthase"/>
    <property type="match status" value="1"/>
</dbReference>
<reference evidence="9 10" key="1">
    <citation type="submission" date="2019-12" db="EMBL/GenBank/DDBJ databases">
        <title>Genomic-based taxomic classification of the family Erythrobacteraceae.</title>
        <authorList>
            <person name="Xu L."/>
        </authorList>
    </citation>
    <scope>NUCLEOTIDE SEQUENCE [LARGE SCALE GENOMIC DNA]</scope>
    <source>
        <strain evidence="9 10">KCTC 52259</strain>
    </source>
</reference>
<evidence type="ECO:0000313" key="9">
    <source>
        <dbReference type="EMBL" id="MXP15578.1"/>
    </source>
</evidence>
<dbReference type="Gene3D" id="3.60.150.10">
    <property type="entry name" value="Chorismate synthase AroC"/>
    <property type="match status" value="1"/>
</dbReference>
<dbReference type="InterPro" id="IPR020541">
    <property type="entry name" value="Chorismate_synthase_CS"/>
</dbReference>
<feature type="binding site" evidence="7">
    <location>
        <position position="322"/>
    </location>
    <ligand>
        <name>FMN</name>
        <dbReference type="ChEBI" id="CHEBI:58210"/>
    </ligand>
</feature>
<dbReference type="HAMAP" id="MF_00300">
    <property type="entry name" value="Chorismate_synth"/>
    <property type="match status" value="1"/>
</dbReference>
<dbReference type="PANTHER" id="PTHR21085:SF0">
    <property type="entry name" value="CHORISMATE SYNTHASE"/>
    <property type="match status" value="1"/>
</dbReference>
<feature type="binding site" evidence="7">
    <location>
        <begin position="125"/>
        <end position="127"/>
    </location>
    <ligand>
        <name>FMN</name>
        <dbReference type="ChEBI" id="CHEBI:58210"/>
    </ligand>
</feature>
<sequence length="355" mass="37063">MSVNTFGRVLRFTTWGESHGPALGAVLDGCPPGIALTEAMIQPFMDARAPGQSKFTTQRREPDAVKILSGVFEGRTTGTPVSLMIENVDQRSKDYSEVAKAYRPGHADYAYDAKYGLRDYRGGGRSSARETAARVAAGAVARLILPGVKITAYVSQIGRDEIDRSAMDFSQIGQNPFFCPDAAAATRWEALVDGARKAGSSLGAVVECVAENVPAGWGAPVYGKLDADLAGAMMGINAVKGVEIGAGFGAAMLSGEENADPMRAGADGPQFEANNAGGIAGGISTGQPVIVRVAFKPTSSILSAVDTIGRDGENTQISTKGRHDPCVGIRGTPVVEAMMALVLADHMMLHRAQCG</sequence>
<evidence type="ECO:0000313" key="10">
    <source>
        <dbReference type="Proteomes" id="UP000473531"/>
    </source>
</evidence>
<feature type="binding site" evidence="7">
    <location>
        <begin position="296"/>
        <end position="300"/>
    </location>
    <ligand>
        <name>FMN</name>
        <dbReference type="ChEBI" id="CHEBI:58210"/>
    </ligand>
</feature>
<dbReference type="InterPro" id="IPR000453">
    <property type="entry name" value="Chorismate_synth"/>
</dbReference>
<comment type="catalytic activity">
    <reaction evidence="7 8">
        <text>5-O-(1-carboxyvinyl)-3-phosphoshikimate = chorismate + phosphate</text>
        <dbReference type="Rhea" id="RHEA:21020"/>
        <dbReference type="ChEBI" id="CHEBI:29748"/>
        <dbReference type="ChEBI" id="CHEBI:43474"/>
        <dbReference type="ChEBI" id="CHEBI:57701"/>
        <dbReference type="EC" id="4.2.3.5"/>
    </reaction>
</comment>
<dbReference type="AlphaFoldDB" id="A0A6L7GL20"/>
<dbReference type="RefSeq" id="WP_160602077.1">
    <property type="nucleotide sequence ID" value="NZ_WTYU01000002.1"/>
</dbReference>
<dbReference type="GO" id="GO:0005829">
    <property type="term" value="C:cytosol"/>
    <property type="evidence" value="ECO:0007669"/>
    <property type="project" value="TreeGrafter"/>
</dbReference>
<dbReference type="InterPro" id="IPR035904">
    <property type="entry name" value="Chorismate_synth_AroC_sf"/>
</dbReference>
<keyword evidence="7" id="KW-0521">NADP</keyword>
<keyword evidence="10" id="KW-1185">Reference proteome</keyword>
<comment type="caution">
    <text evidence="9">The sequence shown here is derived from an EMBL/GenBank/DDBJ whole genome shotgun (WGS) entry which is preliminary data.</text>
</comment>
<keyword evidence="7" id="KW-0285">Flavoprotein</keyword>
<dbReference type="GO" id="GO:0009073">
    <property type="term" value="P:aromatic amino acid family biosynthetic process"/>
    <property type="evidence" value="ECO:0007669"/>
    <property type="project" value="UniProtKB-KW"/>
</dbReference>
<comment type="subunit">
    <text evidence="7">Homotetramer.</text>
</comment>
<name>A0A6L7GL20_9SPHN</name>
<dbReference type="PROSITE" id="PS00788">
    <property type="entry name" value="CHORISMATE_SYNTHASE_2"/>
    <property type="match status" value="1"/>
</dbReference>
<gene>
    <name evidence="7 9" type="primary">aroC</name>
    <name evidence="9" type="ORF">GRI44_12530</name>
</gene>
<dbReference type="PROSITE" id="PS00789">
    <property type="entry name" value="CHORISMATE_SYNTHASE_3"/>
    <property type="match status" value="1"/>
</dbReference>
<keyword evidence="7" id="KW-0288">FMN</keyword>
<comment type="cofactor">
    <cofactor evidence="7 8">
        <name>FMNH2</name>
        <dbReference type="ChEBI" id="CHEBI:57618"/>
    </cofactor>
    <text evidence="7 8">Reduced FMN (FMNH(2)).</text>
</comment>
<feature type="binding site" evidence="7">
    <location>
        <begin position="237"/>
        <end position="238"/>
    </location>
    <ligand>
        <name>FMN</name>
        <dbReference type="ChEBI" id="CHEBI:58210"/>
    </ligand>
</feature>
<evidence type="ECO:0000256" key="3">
    <source>
        <dbReference type="ARBA" id="ARBA00013036"/>
    </source>
</evidence>
<dbReference type="PROSITE" id="PS00787">
    <property type="entry name" value="CHORISMATE_SYNTHASE_1"/>
    <property type="match status" value="1"/>
</dbReference>
<dbReference type="GO" id="GO:0004107">
    <property type="term" value="F:chorismate synthase activity"/>
    <property type="evidence" value="ECO:0007669"/>
    <property type="project" value="UniProtKB-UniRule"/>
</dbReference>
<dbReference type="GO" id="GO:0008652">
    <property type="term" value="P:amino acid biosynthetic process"/>
    <property type="evidence" value="ECO:0007669"/>
    <property type="project" value="UniProtKB-KW"/>
</dbReference>
<feature type="binding site" evidence="7">
    <location>
        <position position="48"/>
    </location>
    <ligand>
        <name>NADP(+)</name>
        <dbReference type="ChEBI" id="CHEBI:58349"/>
    </ligand>
</feature>
<dbReference type="EC" id="4.2.3.5" evidence="3 7"/>
<dbReference type="SUPFAM" id="SSF103263">
    <property type="entry name" value="Chorismate synthase, AroC"/>
    <property type="match status" value="1"/>
</dbReference>
<comment type="similarity">
    <text evidence="2 7 8">Belongs to the chorismate synthase family.</text>
</comment>
<feature type="binding site" evidence="7">
    <location>
        <position position="281"/>
    </location>
    <ligand>
        <name>FMN</name>
        <dbReference type="ChEBI" id="CHEBI:58210"/>
    </ligand>
</feature>
<dbReference type="Proteomes" id="UP000473531">
    <property type="component" value="Unassembled WGS sequence"/>
</dbReference>
<organism evidence="9 10">
    <name type="scientific">Allopontixanthobacter confluentis</name>
    <dbReference type="NCBI Taxonomy" id="1849021"/>
    <lineage>
        <taxon>Bacteria</taxon>
        <taxon>Pseudomonadati</taxon>
        <taxon>Pseudomonadota</taxon>
        <taxon>Alphaproteobacteria</taxon>
        <taxon>Sphingomonadales</taxon>
        <taxon>Erythrobacteraceae</taxon>
        <taxon>Allopontixanthobacter</taxon>
    </lineage>
</organism>
<accession>A0A6L7GL20</accession>
<comment type="function">
    <text evidence="7">Catalyzes the anti-1,4-elimination of the C-3 phosphate and the C-6 proR hydrogen from 5-enolpyruvylshikimate-3-phosphate (EPSP) to yield chorismate, which is the branch point compound that serves as the starting substrate for the three terminal pathways of aromatic amino acid biosynthesis. This reaction introduces a second double bond into the aromatic ring system.</text>
</comment>
<comment type="pathway">
    <text evidence="1 7 8">Metabolic intermediate biosynthesis; chorismate biosynthesis; chorismate from D-erythrose 4-phosphate and phosphoenolpyruvate: step 7/7.</text>
</comment>
<dbReference type="GO" id="GO:0010181">
    <property type="term" value="F:FMN binding"/>
    <property type="evidence" value="ECO:0007669"/>
    <property type="project" value="TreeGrafter"/>
</dbReference>
<evidence type="ECO:0000256" key="8">
    <source>
        <dbReference type="RuleBase" id="RU000605"/>
    </source>
</evidence>
<dbReference type="Pfam" id="PF01264">
    <property type="entry name" value="Chorismate_synt"/>
    <property type="match status" value="1"/>
</dbReference>
<feature type="binding site" evidence="7">
    <location>
        <position position="54"/>
    </location>
    <ligand>
        <name>NADP(+)</name>
        <dbReference type="ChEBI" id="CHEBI:58349"/>
    </ligand>
</feature>
<evidence type="ECO:0000256" key="4">
    <source>
        <dbReference type="ARBA" id="ARBA00022605"/>
    </source>
</evidence>
<dbReference type="EMBL" id="WTYU01000002">
    <property type="protein sequence ID" value="MXP15578.1"/>
    <property type="molecule type" value="Genomic_DNA"/>
</dbReference>
<dbReference type="NCBIfam" id="TIGR00033">
    <property type="entry name" value="aroC"/>
    <property type="match status" value="1"/>
</dbReference>
<evidence type="ECO:0000256" key="5">
    <source>
        <dbReference type="ARBA" id="ARBA00023141"/>
    </source>
</evidence>
<evidence type="ECO:0000256" key="2">
    <source>
        <dbReference type="ARBA" id="ARBA00008014"/>
    </source>
</evidence>
<keyword evidence="7" id="KW-0274">FAD</keyword>
<evidence type="ECO:0000256" key="6">
    <source>
        <dbReference type="ARBA" id="ARBA00023239"/>
    </source>
</evidence>